<protein>
    <recommendedName>
        <fullName evidence="4">Mating type protein</fullName>
    </recommendedName>
</protein>
<feature type="region of interest" description="Disordered" evidence="1">
    <location>
        <begin position="1"/>
        <end position="63"/>
    </location>
</feature>
<sequence>MSRGSKYTVDVHNQKESRGTSVNSRASRSTMSRPISTCSTGYETDSSTGSMWSTQQQTQSADTKTTINNKGQFVTVINHRQQNRQEEPSPTYKAAQTYAKRA</sequence>
<proteinExistence type="predicted"/>
<name>A0ABR3W0H4_9PEZI</name>
<evidence type="ECO:0000313" key="3">
    <source>
        <dbReference type="Proteomes" id="UP001583177"/>
    </source>
</evidence>
<dbReference type="EMBL" id="JAWRVE010000191">
    <property type="protein sequence ID" value="KAL1850115.1"/>
    <property type="molecule type" value="Genomic_DNA"/>
</dbReference>
<evidence type="ECO:0000256" key="1">
    <source>
        <dbReference type="SAM" id="MobiDB-lite"/>
    </source>
</evidence>
<evidence type="ECO:0000313" key="2">
    <source>
        <dbReference type="EMBL" id="KAL1850115.1"/>
    </source>
</evidence>
<gene>
    <name evidence="2" type="ORF">Daus18300_013043</name>
</gene>
<feature type="region of interest" description="Disordered" evidence="1">
    <location>
        <begin position="81"/>
        <end position="102"/>
    </location>
</feature>
<evidence type="ECO:0008006" key="4">
    <source>
        <dbReference type="Google" id="ProtNLM"/>
    </source>
</evidence>
<organism evidence="2 3">
    <name type="scientific">Diaporthe australafricana</name>
    <dbReference type="NCBI Taxonomy" id="127596"/>
    <lineage>
        <taxon>Eukaryota</taxon>
        <taxon>Fungi</taxon>
        <taxon>Dikarya</taxon>
        <taxon>Ascomycota</taxon>
        <taxon>Pezizomycotina</taxon>
        <taxon>Sordariomycetes</taxon>
        <taxon>Sordariomycetidae</taxon>
        <taxon>Diaporthales</taxon>
        <taxon>Diaporthaceae</taxon>
        <taxon>Diaporthe</taxon>
    </lineage>
</organism>
<reference evidence="2 3" key="1">
    <citation type="journal article" date="2024" name="IMA Fungus">
        <title>IMA Genome - F19 : A genome assembly and annotation guide to empower mycologists, including annotated draft genome sequences of Ceratocystis pirilliformis, Diaporthe australafricana, Fusarium ophioides, Paecilomyces lecythidis, and Sporothrix stenoceras.</title>
        <authorList>
            <person name="Aylward J."/>
            <person name="Wilson A.M."/>
            <person name="Visagie C.M."/>
            <person name="Spraker J."/>
            <person name="Barnes I."/>
            <person name="Buitendag C."/>
            <person name="Ceriani C."/>
            <person name="Del Mar Angel L."/>
            <person name="du Plessis D."/>
            <person name="Fuchs T."/>
            <person name="Gasser K."/>
            <person name="Kramer D."/>
            <person name="Li W."/>
            <person name="Munsamy K."/>
            <person name="Piso A."/>
            <person name="Price J.L."/>
            <person name="Sonnekus B."/>
            <person name="Thomas C."/>
            <person name="van der Nest A."/>
            <person name="van Dijk A."/>
            <person name="van Heerden A."/>
            <person name="van Vuuren N."/>
            <person name="Yilmaz N."/>
            <person name="Duong T.A."/>
            <person name="van der Merwe N.A."/>
            <person name="Wingfield M.J."/>
            <person name="Wingfield B.D."/>
        </authorList>
    </citation>
    <scope>NUCLEOTIDE SEQUENCE [LARGE SCALE GENOMIC DNA]</scope>
    <source>
        <strain evidence="2 3">CMW 18300</strain>
    </source>
</reference>
<keyword evidence="3" id="KW-1185">Reference proteome</keyword>
<dbReference type="Proteomes" id="UP001583177">
    <property type="component" value="Unassembled WGS sequence"/>
</dbReference>
<accession>A0ABR3W0H4</accession>
<feature type="compositionally biased region" description="Polar residues" evidence="1">
    <location>
        <begin position="19"/>
        <end position="63"/>
    </location>
</feature>
<comment type="caution">
    <text evidence="2">The sequence shown here is derived from an EMBL/GenBank/DDBJ whole genome shotgun (WGS) entry which is preliminary data.</text>
</comment>